<sequence length="493" mass="55722">MNNSNRGQPRGRSQNSGGNRRPLRDAQRAYNHNADQQRFVNWAYEPEPFDYDRVKNKAPTKRSQTYKSNKQPRAQTEEQTVTPSTSATPMRDEPLYDMGPHSSLLATQDVYCQNFEYSGFIPIVNQTYEKLRGVDPRLHERLPLSMFTHTMSAHLNLEILETARQSGQNVLNLRTGAREALPDYQVIPQPIVDYISHIASVMTQDGKEVRLNLPQIAIPQGPIEVDGVRHPSGSFGVLVAQNHNVYECYISPLESSNRVIAWMQRNADYLPLPDGLIPGNLIPNRNLLGFEPVDVPAPETRYQGIQFPNDDSIEGRYRISETVQNPVYVVLAEMKDRFKMKEYRRVQNEKGLNLMEKVQYKITAVNLTFVETTGPINDALIPLYTRNVAIHSFGAQGSATSNQANIECFHRRRINRGAHIARGFCCTTPAGQGPGGWNASLNHNFAMEGLFGPVVHADYNQLRESMFTSHASAGVRTNALDNFIERNYYVDNK</sequence>
<feature type="compositionally biased region" description="Polar residues" evidence="1">
    <location>
        <begin position="61"/>
        <end position="88"/>
    </location>
</feature>
<protein>
    <submittedName>
        <fullName evidence="2">Uncharacterized protein</fullName>
    </submittedName>
</protein>
<feature type="compositionally biased region" description="Low complexity" evidence="1">
    <location>
        <begin position="10"/>
        <end position="20"/>
    </location>
</feature>
<evidence type="ECO:0000313" key="2">
    <source>
        <dbReference type="EMBL" id="CAF4948157.1"/>
    </source>
</evidence>
<evidence type="ECO:0000313" key="3">
    <source>
        <dbReference type="Proteomes" id="UP000663880"/>
    </source>
</evidence>
<accession>A0A821XVM8</accession>
<dbReference type="OrthoDB" id="6919618at2759"/>
<comment type="caution">
    <text evidence="2">The sequence shown here is derived from an EMBL/GenBank/DDBJ whole genome shotgun (WGS) entry which is preliminary data.</text>
</comment>
<dbReference type="Proteomes" id="UP000663880">
    <property type="component" value="Unassembled WGS sequence"/>
</dbReference>
<reference evidence="2" key="1">
    <citation type="submission" date="2021-02" db="EMBL/GenBank/DDBJ databases">
        <authorList>
            <person name="Steward A R."/>
        </authorList>
    </citation>
    <scope>NUCLEOTIDE SEQUENCE</scope>
</reference>
<feature type="region of interest" description="Disordered" evidence="1">
    <location>
        <begin position="1"/>
        <end position="93"/>
    </location>
</feature>
<keyword evidence="3" id="KW-1185">Reference proteome</keyword>
<dbReference type="AlphaFoldDB" id="A0A821XVM8"/>
<gene>
    <name evidence="2" type="ORF">PMACD_LOCUS15410</name>
</gene>
<proteinExistence type="predicted"/>
<evidence type="ECO:0000256" key="1">
    <source>
        <dbReference type="SAM" id="MobiDB-lite"/>
    </source>
</evidence>
<organism evidence="2 3">
    <name type="scientific">Pieris macdunnoughi</name>
    <dbReference type="NCBI Taxonomy" id="345717"/>
    <lineage>
        <taxon>Eukaryota</taxon>
        <taxon>Metazoa</taxon>
        <taxon>Ecdysozoa</taxon>
        <taxon>Arthropoda</taxon>
        <taxon>Hexapoda</taxon>
        <taxon>Insecta</taxon>
        <taxon>Pterygota</taxon>
        <taxon>Neoptera</taxon>
        <taxon>Endopterygota</taxon>
        <taxon>Lepidoptera</taxon>
        <taxon>Glossata</taxon>
        <taxon>Ditrysia</taxon>
        <taxon>Papilionoidea</taxon>
        <taxon>Pieridae</taxon>
        <taxon>Pierinae</taxon>
        <taxon>Pieris</taxon>
    </lineage>
</organism>
<name>A0A821XVM8_9NEOP</name>
<dbReference type="EMBL" id="CAJOBZ010000070">
    <property type="protein sequence ID" value="CAF4948157.1"/>
    <property type="molecule type" value="Genomic_DNA"/>
</dbReference>